<evidence type="ECO:0000256" key="1">
    <source>
        <dbReference type="SAM" id="MobiDB-lite"/>
    </source>
</evidence>
<proteinExistence type="predicted"/>
<feature type="signal peptide" evidence="2">
    <location>
        <begin position="1"/>
        <end position="24"/>
    </location>
</feature>
<evidence type="ECO:0000313" key="4">
    <source>
        <dbReference type="Proteomes" id="UP000006038"/>
    </source>
</evidence>
<accession>J3NAC1</accession>
<feature type="compositionally biased region" description="Pro residues" evidence="1">
    <location>
        <begin position="24"/>
        <end position="33"/>
    </location>
</feature>
<feature type="region of interest" description="Disordered" evidence="1">
    <location>
        <begin position="15"/>
        <end position="56"/>
    </location>
</feature>
<evidence type="ECO:0000313" key="3">
    <source>
        <dbReference type="EnsemblPlants" id="OB11G27570.1"/>
    </source>
</evidence>
<dbReference type="Proteomes" id="UP000006038">
    <property type="component" value="Chromosome 11"/>
</dbReference>
<dbReference type="EnsemblPlants" id="OB11G27570.1">
    <property type="protein sequence ID" value="OB11G27570.1"/>
    <property type="gene ID" value="OB11G27570"/>
</dbReference>
<sequence length="122" mass="12834">MSRRHRAKELSLSSLLLSPAPAQSLPPPPPPLLPSQRSSQIVSSMEQGGSASNASWSIPGSVGAAHWTSLASRPAGVNSANWASSANTNFGAASSDFVHWSVVVFLTNCYSCIVKHDFILVC</sequence>
<reference evidence="3" key="1">
    <citation type="journal article" date="2013" name="Nat. Commun.">
        <title>Whole-genome sequencing of Oryza brachyantha reveals mechanisms underlying Oryza genome evolution.</title>
        <authorList>
            <person name="Chen J."/>
            <person name="Huang Q."/>
            <person name="Gao D."/>
            <person name="Wang J."/>
            <person name="Lang Y."/>
            <person name="Liu T."/>
            <person name="Li B."/>
            <person name="Bai Z."/>
            <person name="Luis Goicoechea J."/>
            <person name="Liang C."/>
            <person name="Chen C."/>
            <person name="Zhang W."/>
            <person name="Sun S."/>
            <person name="Liao Y."/>
            <person name="Zhang X."/>
            <person name="Yang L."/>
            <person name="Song C."/>
            <person name="Wang M."/>
            <person name="Shi J."/>
            <person name="Liu G."/>
            <person name="Liu J."/>
            <person name="Zhou H."/>
            <person name="Zhou W."/>
            <person name="Yu Q."/>
            <person name="An N."/>
            <person name="Chen Y."/>
            <person name="Cai Q."/>
            <person name="Wang B."/>
            <person name="Liu B."/>
            <person name="Min J."/>
            <person name="Huang Y."/>
            <person name="Wu H."/>
            <person name="Li Z."/>
            <person name="Zhang Y."/>
            <person name="Yin Y."/>
            <person name="Song W."/>
            <person name="Jiang J."/>
            <person name="Jackson S.A."/>
            <person name="Wing R.A."/>
            <person name="Wang J."/>
            <person name="Chen M."/>
        </authorList>
    </citation>
    <scope>NUCLEOTIDE SEQUENCE [LARGE SCALE GENOMIC DNA]</scope>
    <source>
        <strain evidence="3">cv. IRGC 101232</strain>
    </source>
</reference>
<reference evidence="3" key="2">
    <citation type="submission" date="2013-04" db="UniProtKB">
        <authorList>
            <consortium name="EnsemblPlants"/>
        </authorList>
    </citation>
    <scope>IDENTIFICATION</scope>
</reference>
<organism evidence="3">
    <name type="scientific">Oryza brachyantha</name>
    <name type="common">malo sina</name>
    <dbReference type="NCBI Taxonomy" id="4533"/>
    <lineage>
        <taxon>Eukaryota</taxon>
        <taxon>Viridiplantae</taxon>
        <taxon>Streptophyta</taxon>
        <taxon>Embryophyta</taxon>
        <taxon>Tracheophyta</taxon>
        <taxon>Spermatophyta</taxon>
        <taxon>Magnoliopsida</taxon>
        <taxon>Liliopsida</taxon>
        <taxon>Poales</taxon>
        <taxon>Poaceae</taxon>
        <taxon>BOP clade</taxon>
        <taxon>Oryzoideae</taxon>
        <taxon>Oryzeae</taxon>
        <taxon>Oryzinae</taxon>
        <taxon>Oryza</taxon>
    </lineage>
</organism>
<feature type="compositionally biased region" description="Polar residues" evidence="1">
    <location>
        <begin position="40"/>
        <end position="56"/>
    </location>
</feature>
<protein>
    <submittedName>
        <fullName evidence="3">Uncharacterized protein</fullName>
    </submittedName>
</protein>
<dbReference type="Gramene" id="OB11G27570.1">
    <property type="protein sequence ID" value="OB11G27570.1"/>
    <property type="gene ID" value="OB11G27570"/>
</dbReference>
<feature type="chain" id="PRO_5003774531" evidence="2">
    <location>
        <begin position="25"/>
        <end position="122"/>
    </location>
</feature>
<name>J3NAC1_ORYBR</name>
<dbReference type="AlphaFoldDB" id="J3NAC1"/>
<evidence type="ECO:0000256" key="2">
    <source>
        <dbReference type="SAM" id="SignalP"/>
    </source>
</evidence>
<keyword evidence="4" id="KW-1185">Reference proteome</keyword>
<keyword evidence="2" id="KW-0732">Signal</keyword>
<dbReference type="HOGENOM" id="CLU_2030308_0_0_1"/>